<evidence type="ECO:0000256" key="1">
    <source>
        <dbReference type="ARBA" id="ARBA00004651"/>
    </source>
</evidence>
<evidence type="ECO:0000256" key="6">
    <source>
        <dbReference type="ARBA" id="ARBA00023136"/>
    </source>
</evidence>
<sequence length="144" mass="15173">MNTLSYSSNDVSLFAGRLLMAVIFVISGVGKLISPASTIGYITSLGLPAPLLGYIGSMSLELACATLLILGYRTRVVAWLLAIYCVVTAVIFHHALADQNQMFNFLKNLAMAGGLLAFSACGAGTISLDRLNTRRASTVAPSTL</sequence>
<dbReference type="Proteomes" id="UP000655523">
    <property type="component" value="Unassembled WGS sequence"/>
</dbReference>
<protein>
    <submittedName>
        <fullName evidence="8">DoxX family membrane protein</fullName>
    </submittedName>
</protein>
<feature type="transmembrane region" description="Helical" evidence="7">
    <location>
        <begin position="109"/>
        <end position="128"/>
    </location>
</feature>
<dbReference type="EMBL" id="WOEZ01000244">
    <property type="protein sequence ID" value="NPT60867.1"/>
    <property type="molecule type" value="Genomic_DNA"/>
</dbReference>
<comment type="similarity">
    <text evidence="2">Belongs to the DoxX family.</text>
</comment>
<dbReference type="PANTHER" id="PTHR33452">
    <property type="entry name" value="OXIDOREDUCTASE CATD-RELATED"/>
    <property type="match status" value="1"/>
</dbReference>
<keyword evidence="9" id="KW-1185">Reference proteome</keyword>
<reference evidence="8 9" key="1">
    <citation type="submission" date="2019-11" db="EMBL/GenBank/DDBJ databases">
        <title>Metabolism of dissolved organic matter in forest soils.</title>
        <authorList>
            <person name="Cyle K.T."/>
            <person name="Wilhelm R.C."/>
            <person name="Martinez C.E."/>
        </authorList>
    </citation>
    <scope>NUCLEOTIDE SEQUENCE [LARGE SCALE GENOMIC DNA]</scope>
    <source>
        <strain evidence="8 9">5N</strain>
    </source>
</reference>
<evidence type="ECO:0000256" key="7">
    <source>
        <dbReference type="SAM" id="Phobius"/>
    </source>
</evidence>
<proteinExistence type="inferred from homology"/>
<comment type="subcellular location">
    <subcellularLocation>
        <location evidence="1">Cell membrane</location>
        <topology evidence="1">Multi-pass membrane protein</topology>
    </subcellularLocation>
</comment>
<keyword evidence="3" id="KW-1003">Cell membrane</keyword>
<feature type="transmembrane region" description="Helical" evidence="7">
    <location>
        <begin position="76"/>
        <end position="97"/>
    </location>
</feature>
<evidence type="ECO:0000313" key="9">
    <source>
        <dbReference type="Proteomes" id="UP000655523"/>
    </source>
</evidence>
<dbReference type="InterPro" id="IPR032808">
    <property type="entry name" value="DoxX"/>
</dbReference>
<dbReference type="Pfam" id="PF07681">
    <property type="entry name" value="DoxX"/>
    <property type="match status" value="1"/>
</dbReference>
<evidence type="ECO:0000313" key="8">
    <source>
        <dbReference type="EMBL" id="NPT60867.1"/>
    </source>
</evidence>
<evidence type="ECO:0000256" key="5">
    <source>
        <dbReference type="ARBA" id="ARBA00022989"/>
    </source>
</evidence>
<organism evidence="8 9">
    <name type="scientific">Paraburkholderia elongata</name>
    <dbReference type="NCBI Taxonomy" id="2675747"/>
    <lineage>
        <taxon>Bacteria</taxon>
        <taxon>Pseudomonadati</taxon>
        <taxon>Pseudomonadota</taxon>
        <taxon>Betaproteobacteria</taxon>
        <taxon>Burkholderiales</taxon>
        <taxon>Burkholderiaceae</taxon>
        <taxon>Paraburkholderia</taxon>
    </lineage>
</organism>
<dbReference type="InterPro" id="IPR051907">
    <property type="entry name" value="DoxX-like_oxidoreductase"/>
</dbReference>
<keyword evidence="6 7" id="KW-0472">Membrane</keyword>
<evidence type="ECO:0000256" key="2">
    <source>
        <dbReference type="ARBA" id="ARBA00006679"/>
    </source>
</evidence>
<evidence type="ECO:0000256" key="3">
    <source>
        <dbReference type="ARBA" id="ARBA00022475"/>
    </source>
</evidence>
<dbReference type="AlphaFoldDB" id="A0A972SN48"/>
<accession>A0A972SN48</accession>
<evidence type="ECO:0000256" key="4">
    <source>
        <dbReference type="ARBA" id="ARBA00022692"/>
    </source>
</evidence>
<dbReference type="PANTHER" id="PTHR33452:SF1">
    <property type="entry name" value="INNER MEMBRANE PROTEIN YPHA-RELATED"/>
    <property type="match status" value="1"/>
</dbReference>
<name>A0A972SN48_9BURK</name>
<keyword evidence="5 7" id="KW-1133">Transmembrane helix</keyword>
<comment type="caution">
    <text evidence="8">The sequence shown here is derived from an EMBL/GenBank/DDBJ whole genome shotgun (WGS) entry which is preliminary data.</text>
</comment>
<dbReference type="RefSeq" id="WP_172176176.1">
    <property type="nucleotide sequence ID" value="NZ_WOEZ01000244.1"/>
</dbReference>
<feature type="transmembrane region" description="Helical" evidence="7">
    <location>
        <begin position="12"/>
        <end position="33"/>
    </location>
</feature>
<gene>
    <name evidence="8" type="ORF">GNZ13_41575</name>
</gene>
<keyword evidence="4 7" id="KW-0812">Transmembrane</keyword>
<dbReference type="GO" id="GO:0005886">
    <property type="term" value="C:plasma membrane"/>
    <property type="evidence" value="ECO:0007669"/>
    <property type="project" value="UniProtKB-SubCell"/>
</dbReference>
<feature type="transmembrane region" description="Helical" evidence="7">
    <location>
        <begin position="45"/>
        <end position="70"/>
    </location>
</feature>